<accession>A0A9P8G0W0</accession>
<organism evidence="2 3">
    <name type="scientific">Aureobasidium melanogenum</name>
    <name type="common">Aureobasidium pullulans var. melanogenum</name>
    <dbReference type="NCBI Taxonomy" id="46634"/>
    <lineage>
        <taxon>Eukaryota</taxon>
        <taxon>Fungi</taxon>
        <taxon>Dikarya</taxon>
        <taxon>Ascomycota</taxon>
        <taxon>Pezizomycotina</taxon>
        <taxon>Dothideomycetes</taxon>
        <taxon>Dothideomycetidae</taxon>
        <taxon>Dothideales</taxon>
        <taxon>Saccotheciaceae</taxon>
        <taxon>Aureobasidium</taxon>
    </lineage>
</organism>
<keyword evidence="3" id="KW-1185">Reference proteome</keyword>
<feature type="region of interest" description="Disordered" evidence="1">
    <location>
        <begin position="108"/>
        <end position="136"/>
    </location>
</feature>
<proteinExistence type="predicted"/>
<reference evidence="2" key="1">
    <citation type="journal article" date="2021" name="J Fungi (Basel)">
        <title>Virulence traits and population genomics of the black yeast Aureobasidium melanogenum.</title>
        <authorList>
            <person name="Cernosa A."/>
            <person name="Sun X."/>
            <person name="Gostincar C."/>
            <person name="Fang C."/>
            <person name="Gunde-Cimerman N."/>
            <person name="Song Z."/>
        </authorList>
    </citation>
    <scope>NUCLEOTIDE SEQUENCE</scope>
    <source>
        <strain evidence="2">EXF-9298</strain>
    </source>
</reference>
<dbReference type="AlphaFoldDB" id="A0A9P8G0W0"/>
<feature type="compositionally biased region" description="Basic and acidic residues" evidence="1">
    <location>
        <begin position="188"/>
        <end position="206"/>
    </location>
</feature>
<feature type="compositionally biased region" description="Basic residues" evidence="1">
    <location>
        <begin position="473"/>
        <end position="484"/>
    </location>
</feature>
<protein>
    <submittedName>
        <fullName evidence="2">Uncharacterized protein</fullName>
    </submittedName>
</protein>
<reference evidence="2" key="2">
    <citation type="submission" date="2021-08" db="EMBL/GenBank/DDBJ databases">
        <authorList>
            <person name="Gostincar C."/>
            <person name="Sun X."/>
            <person name="Song Z."/>
            <person name="Gunde-Cimerman N."/>
        </authorList>
    </citation>
    <scope>NUCLEOTIDE SEQUENCE</scope>
    <source>
        <strain evidence="2">EXF-9298</strain>
    </source>
</reference>
<feature type="compositionally biased region" description="Basic and acidic residues" evidence="1">
    <location>
        <begin position="254"/>
        <end position="265"/>
    </location>
</feature>
<evidence type="ECO:0000256" key="1">
    <source>
        <dbReference type="SAM" id="MobiDB-lite"/>
    </source>
</evidence>
<evidence type="ECO:0000313" key="3">
    <source>
        <dbReference type="Proteomes" id="UP000729357"/>
    </source>
</evidence>
<feature type="region of interest" description="Disordered" evidence="1">
    <location>
        <begin position="460"/>
        <end position="484"/>
    </location>
</feature>
<dbReference type="EMBL" id="JAHFXS010000175">
    <property type="protein sequence ID" value="KAG9988094.1"/>
    <property type="molecule type" value="Genomic_DNA"/>
</dbReference>
<sequence>MTTPAVVRDNFVYNDAFFAQVDDNKRHPRASVAELTSLLRPETSSAPPPKDQVGHWYQAQLLHYGLPPSKDKNTAKVRLLQAINANILSVPDHVTKLEKDMKKEFNAAAKKAKAAEKTPAAPPKGKKRTHEDATTNTKITLTVGGVSITVDQQTAASITSAVAEASDPAPKKAKVAKENAAPTKSHRTKDAATEVKPKKSAPDTKTTKAKPSSTTEESTKIQPKCTESKSVEKPAQTNSKTAPKPKDFSTVVKPKAEPKAKKQAEENPSPPPARTKQTDRRSKPFNPLPSDRPLGDHPQHKHNHTPSTWNHLSHTESESDRDINGTYLLHLRSHSPDNVTQFNGPPRISIHHDIYANKLWGHFTIGPKTGVIRVDDFYLDASRVCSFNWRARDMGSGQLRFGRGCEGMMELGIHGLDRGTFYRLFDGLDVDFGVSSITRDTQMDWPDWMDQWEEYVKEAYSSRQPTEDEPTKLRFRTKQTARKK</sequence>
<comment type="caution">
    <text evidence="2">The sequence shown here is derived from an EMBL/GenBank/DDBJ whole genome shotgun (WGS) entry which is preliminary data.</text>
</comment>
<gene>
    <name evidence="2" type="ORF">KCU98_g2875</name>
</gene>
<evidence type="ECO:0000313" key="2">
    <source>
        <dbReference type="EMBL" id="KAG9988094.1"/>
    </source>
</evidence>
<feature type="non-terminal residue" evidence="2">
    <location>
        <position position="484"/>
    </location>
</feature>
<dbReference type="Proteomes" id="UP000729357">
    <property type="component" value="Unassembled WGS sequence"/>
</dbReference>
<feature type="region of interest" description="Disordered" evidence="1">
    <location>
        <begin position="162"/>
        <end position="320"/>
    </location>
</feature>
<name>A0A9P8G0W0_AURME</name>